<gene>
    <name evidence="6" type="ORF">C0Z20_05595</name>
</gene>
<proteinExistence type="predicted"/>
<dbReference type="PANTHER" id="PTHR43400:SF10">
    <property type="entry name" value="3-OXOSTEROID 1-DEHYDROGENASE"/>
    <property type="match status" value="1"/>
</dbReference>
<comment type="caution">
    <text evidence="6">The sequence shown here is derived from an EMBL/GenBank/DDBJ whole genome shotgun (WGS) entry which is preliminary data.</text>
</comment>
<reference evidence="6 7" key="1">
    <citation type="submission" date="2018-01" db="EMBL/GenBank/DDBJ databases">
        <title>Whole genome analyses suggest that Burkholderia sensu lato contains two further novel genera in the rhizoxinica-symbiotica group Mycetohabitans gen. nov., and Trinickia gen. nov.: implications for the evolution of diazotrophy and nodulation in the Burkholderiaceae.</title>
        <authorList>
            <person name="Estrada-de los Santos P."/>
            <person name="Palmer M."/>
            <person name="Chavez-Ramirez B."/>
            <person name="Beukes C."/>
            <person name="Steenkamp E.T."/>
            <person name="Hirsch A.M."/>
            <person name="Manyaka P."/>
            <person name="Maluk M."/>
            <person name="Lafos M."/>
            <person name="Crook M."/>
            <person name="Gross E."/>
            <person name="Simon M.F."/>
            <person name="Bueno dos Reis Junior F."/>
            <person name="Poole P.S."/>
            <person name="Venter S.N."/>
            <person name="James E.K."/>
        </authorList>
    </citation>
    <scope>NUCLEOTIDE SEQUENCE [LARGE SCALE GENOMIC DNA]</scope>
    <source>
        <strain evidence="6 7">JPY 581</strain>
    </source>
</reference>
<keyword evidence="2" id="KW-0285">Flavoprotein</keyword>
<dbReference type="OrthoDB" id="9813348at2"/>
<evidence type="ECO:0000256" key="4">
    <source>
        <dbReference type="ARBA" id="ARBA00023002"/>
    </source>
</evidence>
<organism evidence="6 7">
    <name type="scientific">Trinickia symbiotica</name>
    <dbReference type="NCBI Taxonomy" id="863227"/>
    <lineage>
        <taxon>Bacteria</taxon>
        <taxon>Pseudomonadati</taxon>
        <taxon>Pseudomonadota</taxon>
        <taxon>Betaproteobacteria</taxon>
        <taxon>Burkholderiales</taxon>
        <taxon>Burkholderiaceae</taxon>
        <taxon>Trinickia</taxon>
    </lineage>
</organism>
<dbReference type="GO" id="GO:0016491">
    <property type="term" value="F:oxidoreductase activity"/>
    <property type="evidence" value="ECO:0007669"/>
    <property type="project" value="UniProtKB-KW"/>
</dbReference>
<dbReference type="Gene3D" id="3.50.50.60">
    <property type="entry name" value="FAD/NAD(P)-binding domain"/>
    <property type="match status" value="1"/>
</dbReference>
<sequence>MDFDVIVIGGGGAGLSAACHAARNGASVMILEADKMLGGATALAGGVVYAAGTRVQRDAGIVDSPEAMFQYMMSLNQWSIRPALAKIMCEGGASIIDWLIELGNEFPPSAIVESGVGGCPRGHQSIGAGIGIVQSLANDAGANGVEVALGSRVSELIVEGGRVCGVRAAGTELRAKAVIVTTGGFGNSLEMIKRLWPTAAAHGSRVYSFYEKVPFNMGDGIKLGESAGANVTGIDNGLLVCSPNFVKDTEAFLPDWAMVVNRDGRRFIAEDASYAVSGYLVNEQPEMRCFAIFDEPALAEACADENVVKHYINDPGSESWRVNVIRRHVETGRVKVADSIEELAHRADISAEALRASLDRYNEYAKTGDDPEFFKKTKKMYSFRTPPFYALEIRASTIVSCHAGLDIDNFGRVLDANGRSVPGLYAGGEVLGCTMGRRYVGGGIGIANALIFGRLAGLTAAADVHSAAN</sequence>
<keyword evidence="7" id="KW-1185">Reference proteome</keyword>
<evidence type="ECO:0000313" key="7">
    <source>
        <dbReference type="Proteomes" id="UP000235777"/>
    </source>
</evidence>
<dbReference type="EMBL" id="PNYC01000002">
    <property type="protein sequence ID" value="PMS38319.1"/>
    <property type="molecule type" value="Genomic_DNA"/>
</dbReference>
<keyword evidence="4" id="KW-0560">Oxidoreductase</keyword>
<dbReference type="PRINTS" id="PR00368">
    <property type="entry name" value="FADPNR"/>
</dbReference>
<dbReference type="PANTHER" id="PTHR43400">
    <property type="entry name" value="FUMARATE REDUCTASE"/>
    <property type="match status" value="1"/>
</dbReference>
<evidence type="ECO:0000313" key="6">
    <source>
        <dbReference type="EMBL" id="PMS38319.1"/>
    </source>
</evidence>
<comment type="cofactor">
    <cofactor evidence="1">
        <name>FAD</name>
        <dbReference type="ChEBI" id="CHEBI:57692"/>
    </cofactor>
</comment>
<feature type="domain" description="FAD-dependent oxidoreductase 2 FAD-binding" evidence="5">
    <location>
        <begin position="4"/>
        <end position="446"/>
    </location>
</feature>
<evidence type="ECO:0000256" key="3">
    <source>
        <dbReference type="ARBA" id="ARBA00022827"/>
    </source>
</evidence>
<dbReference type="InterPro" id="IPR050315">
    <property type="entry name" value="FAD-oxidoreductase_2"/>
</dbReference>
<accession>A0A2N7X993</accession>
<dbReference type="PRINTS" id="PR00411">
    <property type="entry name" value="PNDRDTASEI"/>
</dbReference>
<dbReference type="AlphaFoldDB" id="A0A2N7X993"/>
<dbReference type="GO" id="GO:0008202">
    <property type="term" value="P:steroid metabolic process"/>
    <property type="evidence" value="ECO:0007669"/>
    <property type="project" value="UniProtKB-ARBA"/>
</dbReference>
<keyword evidence="3" id="KW-0274">FAD</keyword>
<dbReference type="Proteomes" id="UP000235777">
    <property type="component" value="Unassembled WGS sequence"/>
</dbReference>
<evidence type="ECO:0000256" key="2">
    <source>
        <dbReference type="ARBA" id="ARBA00022630"/>
    </source>
</evidence>
<evidence type="ECO:0000256" key="1">
    <source>
        <dbReference type="ARBA" id="ARBA00001974"/>
    </source>
</evidence>
<dbReference type="Pfam" id="PF00890">
    <property type="entry name" value="FAD_binding_2"/>
    <property type="match status" value="1"/>
</dbReference>
<protein>
    <submittedName>
        <fullName evidence="6">FAD-binding protein</fullName>
    </submittedName>
</protein>
<dbReference type="STRING" id="863227.GCA_000373005_00019"/>
<dbReference type="SUPFAM" id="SSF56425">
    <property type="entry name" value="Succinate dehydrogenase/fumarate reductase flavoprotein, catalytic domain"/>
    <property type="match status" value="1"/>
</dbReference>
<dbReference type="InterPro" id="IPR036188">
    <property type="entry name" value="FAD/NAD-bd_sf"/>
</dbReference>
<dbReference type="SUPFAM" id="SSF51905">
    <property type="entry name" value="FAD/NAD(P)-binding domain"/>
    <property type="match status" value="1"/>
</dbReference>
<name>A0A2N7X993_9BURK</name>
<dbReference type="InterPro" id="IPR027477">
    <property type="entry name" value="Succ_DH/fumarate_Rdtase_cat_sf"/>
</dbReference>
<evidence type="ECO:0000259" key="5">
    <source>
        <dbReference type="Pfam" id="PF00890"/>
    </source>
</evidence>
<dbReference type="InterPro" id="IPR003953">
    <property type="entry name" value="FAD-dep_OxRdtase_2_FAD-bd"/>
</dbReference>
<dbReference type="Gene3D" id="3.90.700.10">
    <property type="entry name" value="Succinate dehydrogenase/fumarate reductase flavoprotein, catalytic domain"/>
    <property type="match status" value="1"/>
</dbReference>